<dbReference type="Proteomes" id="UP001163324">
    <property type="component" value="Chromosome 8"/>
</dbReference>
<proteinExistence type="predicted"/>
<dbReference type="EMBL" id="CM047947">
    <property type="protein sequence ID" value="KAI9896886.1"/>
    <property type="molecule type" value="Genomic_DNA"/>
</dbReference>
<accession>A0ACC0US25</accession>
<gene>
    <name evidence="1" type="ORF">N3K66_007908</name>
</gene>
<evidence type="ECO:0000313" key="2">
    <source>
        <dbReference type="Proteomes" id="UP001163324"/>
    </source>
</evidence>
<keyword evidence="2" id="KW-1185">Reference proteome</keyword>
<organism evidence="1 2">
    <name type="scientific">Trichothecium roseum</name>
    <dbReference type="NCBI Taxonomy" id="47278"/>
    <lineage>
        <taxon>Eukaryota</taxon>
        <taxon>Fungi</taxon>
        <taxon>Dikarya</taxon>
        <taxon>Ascomycota</taxon>
        <taxon>Pezizomycotina</taxon>
        <taxon>Sordariomycetes</taxon>
        <taxon>Hypocreomycetidae</taxon>
        <taxon>Hypocreales</taxon>
        <taxon>Hypocreales incertae sedis</taxon>
        <taxon>Trichothecium</taxon>
    </lineage>
</organism>
<comment type="caution">
    <text evidence="1">The sequence shown here is derived from an EMBL/GenBank/DDBJ whole genome shotgun (WGS) entry which is preliminary data.</text>
</comment>
<name>A0ACC0US25_9HYPO</name>
<protein>
    <submittedName>
        <fullName evidence="1">Uncharacterized protein</fullName>
    </submittedName>
</protein>
<reference evidence="1" key="1">
    <citation type="submission" date="2022-10" db="EMBL/GenBank/DDBJ databases">
        <title>Complete Genome of Trichothecium roseum strain YXFP-22015, a Plant Pathogen Isolated from Citrus.</title>
        <authorList>
            <person name="Wang Y."/>
            <person name="Zhu L."/>
        </authorList>
    </citation>
    <scope>NUCLEOTIDE SEQUENCE</scope>
    <source>
        <strain evidence="1">YXFP-22015</strain>
    </source>
</reference>
<sequence>MQVTSTLVYRRPHELKKGQFIAVPSHSRTINRDIFEYPTKYDGLRLYGQGLDEHRARPFKDIDGDFLIWSAGRLAYPGRFIANILVKIMLVKLLNEYDFAFVNGRRPPNFSLHEFVMFHPENRILIRRRGDVTAMVRH</sequence>
<evidence type="ECO:0000313" key="1">
    <source>
        <dbReference type="EMBL" id="KAI9896886.1"/>
    </source>
</evidence>